<dbReference type="RefSeq" id="WP_380050418.1">
    <property type="nucleotide sequence ID" value="NZ_JBHSOH010000020.1"/>
</dbReference>
<accession>A0ABW1DP77</accession>
<organism evidence="2 3">
    <name type="scientific">Deinococcus petrolearius</name>
    <dbReference type="NCBI Taxonomy" id="1751295"/>
    <lineage>
        <taxon>Bacteria</taxon>
        <taxon>Thermotogati</taxon>
        <taxon>Deinococcota</taxon>
        <taxon>Deinococci</taxon>
        <taxon>Deinococcales</taxon>
        <taxon>Deinococcaceae</taxon>
        <taxon>Deinococcus</taxon>
    </lineage>
</organism>
<reference evidence="3" key="1">
    <citation type="journal article" date="2019" name="Int. J. Syst. Evol. Microbiol.">
        <title>The Global Catalogue of Microorganisms (GCM) 10K type strain sequencing project: providing services to taxonomists for standard genome sequencing and annotation.</title>
        <authorList>
            <consortium name="The Broad Institute Genomics Platform"/>
            <consortium name="The Broad Institute Genome Sequencing Center for Infectious Disease"/>
            <person name="Wu L."/>
            <person name="Ma J."/>
        </authorList>
    </citation>
    <scope>NUCLEOTIDE SEQUENCE [LARGE SCALE GENOMIC DNA]</scope>
    <source>
        <strain evidence="3">CGMCC 1.15053</strain>
    </source>
</reference>
<dbReference type="CDD" id="cd00077">
    <property type="entry name" value="HDc"/>
    <property type="match status" value="1"/>
</dbReference>
<dbReference type="InterPro" id="IPR003607">
    <property type="entry name" value="HD/PDEase_dom"/>
</dbReference>
<evidence type="ECO:0000313" key="2">
    <source>
        <dbReference type="EMBL" id="MFC5849343.1"/>
    </source>
</evidence>
<dbReference type="EMBL" id="JBHSOH010000020">
    <property type="protein sequence ID" value="MFC5849343.1"/>
    <property type="molecule type" value="Genomic_DNA"/>
</dbReference>
<dbReference type="SUPFAM" id="SSF109604">
    <property type="entry name" value="HD-domain/PDEase-like"/>
    <property type="match status" value="1"/>
</dbReference>
<evidence type="ECO:0000313" key="3">
    <source>
        <dbReference type="Proteomes" id="UP001595979"/>
    </source>
</evidence>
<dbReference type="SMART" id="SM00471">
    <property type="entry name" value="HDc"/>
    <property type="match status" value="1"/>
</dbReference>
<protein>
    <submittedName>
        <fullName evidence="2">HD-GYP domain-containing protein</fullName>
        <ecNumber evidence="2">3.1.4.-</ecNumber>
    </submittedName>
</protein>
<dbReference type="PROSITE" id="PS51832">
    <property type="entry name" value="HD_GYP"/>
    <property type="match status" value="1"/>
</dbReference>
<dbReference type="EC" id="3.1.4.-" evidence="2"/>
<feature type="domain" description="HD-GYP" evidence="1">
    <location>
        <begin position="14"/>
        <end position="210"/>
    </location>
</feature>
<evidence type="ECO:0000259" key="1">
    <source>
        <dbReference type="PROSITE" id="PS51832"/>
    </source>
</evidence>
<dbReference type="GO" id="GO:0016787">
    <property type="term" value="F:hydrolase activity"/>
    <property type="evidence" value="ECO:0007669"/>
    <property type="project" value="UniProtKB-KW"/>
</dbReference>
<dbReference type="Pfam" id="PF13487">
    <property type="entry name" value="HD_5"/>
    <property type="match status" value="1"/>
</dbReference>
<dbReference type="Gene3D" id="1.10.3210.10">
    <property type="entry name" value="Hypothetical protein af1432"/>
    <property type="match status" value="1"/>
</dbReference>
<gene>
    <name evidence="2" type="ORF">ACFPQ6_13600</name>
</gene>
<dbReference type="PANTHER" id="PTHR45228">
    <property type="entry name" value="CYCLIC DI-GMP PHOSPHODIESTERASE TM_0186-RELATED"/>
    <property type="match status" value="1"/>
</dbReference>
<keyword evidence="3" id="KW-1185">Reference proteome</keyword>
<dbReference type="Proteomes" id="UP001595979">
    <property type="component" value="Unassembled WGS sequence"/>
</dbReference>
<proteinExistence type="predicted"/>
<comment type="caution">
    <text evidence="2">The sequence shown here is derived from an EMBL/GenBank/DDBJ whole genome shotgun (WGS) entry which is preliminary data.</text>
</comment>
<sequence length="210" mass="22956">MTTCPHFTPPGGTAHPPGWRCRSTRSVAQYAAGWPPTSHAGRVALLAADVARQLNLPPAQVRDACLAGLLHDIGKLLVPRAVREKTGPLNGQEWRQMQRHPVYSAHLTGLLLCASGQVRQAVRHHHERLDGAGYPDRLLGDEVPLLARILAVCDVYDALISPRSYKRAWSQEAVWHELTAKCGQHFDRQVVMALGQVRGQPLGEGQATVA</sequence>
<dbReference type="InterPro" id="IPR037522">
    <property type="entry name" value="HD_GYP_dom"/>
</dbReference>
<name>A0ABW1DP77_9DEIO</name>
<dbReference type="InterPro" id="IPR052020">
    <property type="entry name" value="Cyclic_di-GMP/3'3'-cGAMP_PDE"/>
</dbReference>
<keyword evidence="2" id="KW-0378">Hydrolase</keyword>